<organism evidence="8 9">
    <name type="scientific">Rhizoctonia solani</name>
    <dbReference type="NCBI Taxonomy" id="456999"/>
    <lineage>
        <taxon>Eukaryota</taxon>
        <taxon>Fungi</taxon>
        <taxon>Dikarya</taxon>
        <taxon>Basidiomycota</taxon>
        <taxon>Agaricomycotina</taxon>
        <taxon>Agaricomycetes</taxon>
        <taxon>Cantharellales</taxon>
        <taxon>Ceratobasidiaceae</taxon>
        <taxon>Rhizoctonia</taxon>
    </lineage>
</organism>
<dbReference type="InterPro" id="IPR020846">
    <property type="entry name" value="MFS_dom"/>
</dbReference>
<dbReference type="AlphaFoldDB" id="A0A8H7LK63"/>
<keyword evidence="2" id="KW-0813">Transport</keyword>
<protein>
    <submittedName>
        <fullName evidence="8">MFS general substrate transporter</fullName>
    </submittedName>
</protein>
<dbReference type="CDD" id="cd17321">
    <property type="entry name" value="MFS_MMR_MDR_like"/>
    <property type="match status" value="1"/>
</dbReference>
<feature type="transmembrane region" description="Helical" evidence="6">
    <location>
        <begin position="158"/>
        <end position="177"/>
    </location>
</feature>
<feature type="transmembrane region" description="Helical" evidence="6">
    <location>
        <begin position="526"/>
        <end position="546"/>
    </location>
</feature>
<gene>
    <name evidence="8" type="ORF">RHS04_01907</name>
</gene>
<evidence type="ECO:0000256" key="6">
    <source>
        <dbReference type="SAM" id="Phobius"/>
    </source>
</evidence>
<dbReference type="PANTHER" id="PTHR42718:SF9">
    <property type="entry name" value="MAJOR FACILITATOR SUPERFAMILY MULTIDRUG TRANSPORTER MFSC"/>
    <property type="match status" value="1"/>
</dbReference>
<evidence type="ECO:0000256" key="1">
    <source>
        <dbReference type="ARBA" id="ARBA00004141"/>
    </source>
</evidence>
<evidence type="ECO:0000256" key="4">
    <source>
        <dbReference type="ARBA" id="ARBA00022989"/>
    </source>
</evidence>
<feature type="transmembrane region" description="Helical" evidence="6">
    <location>
        <begin position="442"/>
        <end position="463"/>
    </location>
</feature>
<evidence type="ECO:0000259" key="7">
    <source>
        <dbReference type="PROSITE" id="PS50850"/>
    </source>
</evidence>
<proteinExistence type="predicted"/>
<feature type="transmembrane region" description="Helical" evidence="6">
    <location>
        <begin position="91"/>
        <end position="109"/>
    </location>
</feature>
<dbReference type="Proteomes" id="UP000650582">
    <property type="component" value="Unassembled WGS sequence"/>
</dbReference>
<feature type="transmembrane region" description="Helical" evidence="6">
    <location>
        <begin position="313"/>
        <end position="333"/>
    </location>
</feature>
<comment type="caution">
    <text evidence="8">The sequence shown here is derived from an EMBL/GenBank/DDBJ whole genome shotgun (WGS) entry which is preliminary data.</text>
</comment>
<name>A0A8H7LK63_9AGAM</name>
<dbReference type="Gene3D" id="1.20.1250.20">
    <property type="entry name" value="MFS general substrate transporter like domains"/>
    <property type="match status" value="2"/>
</dbReference>
<dbReference type="GO" id="GO:0022857">
    <property type="term" value="F:transmembrane transporter activity"/>
    <property type="evidence" value="ECO:0007669"/>
    <property type="project" value="InterPro"/>
</dbReference>
<feature type="transmembrane region" description="Helical" evidence="6">
    <location>
        <begin position="281"/>
        <end position="301"/>
    </location>
</feature>
<dbReference type="GO" id="GO:0016020">
    <property type="term" value="C:membrane"/>
    <property type="evidence" value="ECO:0007669"/>
    <property type="project" value="UniProtKB-SubCell"/>
</dbReference>
<dbReference type="EMBL" id="JACYCC010000034">
    <property type="protein sequence ID" value="KAF8683328.1"/>
    <property type="molecule type" value="Genomic_DNA"/>
</dbReference>
<feature type="transmembrane region" description="Helical" evidence="6">
    <location>
        <begin position="345"/>
        <end position="365"/>
    </location>
</feature>
<reference evidence="8" key="1">
    <citation type="submission" date="2020-09" db="EMBL/GenBank/DDBJ databases">
        <title>Comparative genome analyses of four rice-infecting Rhizoctonia solani isolates reveal extensive enrichment of homogalacturonan modification genes.</title>
        <authorList>
            <person name="Lee D.-Y."/>
            <person name="Jeon J."/>
            <person name="Kim K.-T."/>
            <person name="Cheong K."/>
            <person name="Song H."/>
            <person name="Choi G."/>
            <person name="Ko J."/>
            <person name="Opiyo S.O."/>
            <person name="Zuo S."/>
            <person name="Madhav S."/>
            <person name="Lee Y.-H."/>
            <person name="Wang G.-L."/>
        </authorList>
    </citation>
    <scope>NUCLEOTIDE SEQUENCE</scope>
    <source>
        <strain evidence="8">AG1-IA YN-7</strain>
    </source>
</reference>
<feature type="transmembrane region" description="Helical" evidence="6">
    <location>
        <begin position="385"/>
        <end position="404"/>
    </location>
</feature>
<keyword evidence="4 6" id="KW-1133">Transmembrane helix</keyword>
<evidence type="ECO:0000256" key="5">
    <source>
        <dbReference type="ARBA" id="ARBA00023136"/>
    </source>
</evidence>
<feature type="transmembrane region" description="Helical" evidence="6">
    <location>
        <begin position="247"/>
        <end position="269"/>
    </location>
</feature>
<keyword evidence="5 6" id="KW-0472">Membrane</keyword>
<dbReference type="Pfam" id="PF07690">
    <property type="entry name" value="MFS_1"/>
    <property type="match status" value="1"/>
</dbReference>
<comment type="subcellular location">
    <subcellularLocation>
        <location evidence="1">Membrane</location>
        <topology evidence="1">Multi-pass membrane protein</topology>
    </subcellularLocation>
</comment>
<dbReference type="PROSITE" id="PS50850">
    <property type="entry name" value="MFS"/>
    <property type="match status" value="1"/>
</dbReference>
<dbReference type="PANTHER" id="PTHR42718">
    <property type="entry name" value="MAJOR FACILITATOR SUPERFAMILY MULTIDRUG TRANSPORTER MFSC"/>
    <property type="match status" value="1"/>
</dbReference>
<evidence type="ECO:0000313" key="9">
    <source>
        <dbReference type="Proteomes" id="UP000650582"/>
    </source>
</evidence>
<dbReference type="SUPFAM" id="SSF103473">
    <property type="entry name" value="MFS general substrate transporter"/>
    <property type="match status" value="1"/>
</dbReference>
<accession>A0A8H7LK63</accession>
<evidence type="ECO:0000256" key="3">
    <source>
        <dbReference type="ARBA" id="ARBA00022692"/>
    </source>
</evidence>
<evidence type="ECO:0000313" key="8">
    <source>
        <dbReference type="EMBL" id="KAF8683328.1"/>
    </source>
</evidence>
<dbReference type="InterPro" id="IPR011701">
    <property type="entry name" value="MFS"/>
</dbReference>
<feature type="domain" description="Major facilitator superfamily (MFS) profile" evidence="7">
    <location>
        <begin position="92"/>
        <end position="551"/>
    </location>
</feature>
<feature type="transmembrane region" description="Helical" evidence="6">
    <location>
        <begin position="129"/>
        <end position="146"/>
    </location>
</feature>
<feature type="transmembrane region" description="Helical" evidence="6">
    <location>
        <begin position="217"/>
        <end position="241"/>
    </location>
</feature>
<keyword evidence="3 6" id="KW-0812">Transmembrane</keyword>
<dbReference type="InterPro" id="IPR036259">
    <property type="entry name" value="MFS_trans_sf"/>
</dbReference>
<evidence type="ECO:0000256" key="2">
    <source>
        <dbReference type="ARBA" id="ARBA00022448"/>
    </source>
</evidence>
<feature type="transmembrane region" description="Helical" evidence="6">
    <location>
        <begin position="416"/>
        <end position="436"/>
    </location>
</feature>
<sequence length="568" mass="61187">MDKQENQVSPAIVDYKSERRQAWVNIVPQISSNRHKLEMEALTTNLPTVPTAMTSGSPAPTIVEKPEVDDSKTIAPEPSSFAQLGSLQKNILLAIFCLGQFMDIMNTSAMLPALPATSQTVGLTESDSVWLFAAYQATFASFLLISGRISDIYGPKPAFILGSLFFGGTSLGAGFLNNRIALLVLRALQGIGAAHTIPSALSMIVQMMPEPKEQQRAIGLFGASGAVANVLGTIIGAILVEYASWRWIFWIIAIISIPAAAACVFLIPSSPRNNKAKASQLDALGVFILIAAIVLFVYALTTGSVSGWRSGGVLAPFFVSIALFLAFFFWEARVDEANAALPPKLWFYPNFAVLFGTALMPFFWYMQMYLTFSPYWQDYLNWSTIITGVKFLPLGVVAGPIMVNGGRIAAIGRPKLLIMGGLILAFIATIMLPFSSQLNDRYWPLVFPAFIIGSAGTAVVFVLANISIFQTTPPAYAGTVGAVFNAALQLGGAIGSSATTSIQTSIDEKVIEDGSFDGTHFQGRSASLWFLLAWVGLVAIGVAVFYKQGRRPDDVEGKPEDDRPIAIH</sequence>